<reference evidence="1" key="1">
    <citation type="journal article" date="2020" name="Nature">
        <title>Giant virus diversity and host interactions through global metagenomics.</title>
        <authorList>
            <person name="Schulz F."/>
            <person name="Roux S."/>
            <person name="Paez-Espino D."/>
            <person name="Jungbluth S."/>
            <person name="Walsh D.A."/>
            <person name="Denef V.J."/>
            <person name="McMahon K.D."/>
            <person name="Konstantinidis K.T."/>
            <person name="Eloe-Fadrosh E.A."/>
            <person name="Kyrpides N.C."/>
            <person name="Woyke T."/>
        </authorList>
    </citation>
    <scope>NUCLEOTIDE SEQUENCE</scope>
    <source>
        <strain evidence="1">GVMAG-M-3300023184-101</strain>
    </source>
</reference>
<protein>
    <submittedName>
        <fullName evidence="1">Uncharacterized protein</fullName>
    </submittedName>
</protein>
<dbReference type="AlphaFoldDB" id="A0A6C0HH37"/>
<dbReference type="EMBL" id="MN739949">
    <property type="protein sequence ID" value="QHT79455.1"/>
    <property type="molecule type" value="Genomic_DNA"/>
</dbReference>
<accession>A0A6C0HH37</accession>
<name>A0A6C0HH37_9ZZZZ</name>
<evidence type="ECO:0000313" key="1">
    <source>
        <dbReference type="EMBL" id="QHT79455.1"/>
    </source>
</evidence>
<proteinExistence type="predicted"/>
<sequence length="77" mass="8807">MTIYNQDKTITLSSDDVRILIEKVYNALVDKYSLIDDVNRANCLTLFDMSLQLALTVPIIRQEGAQCWSKFTSCCKK</sequence>
<organism evidence="1">
    <name type="scientific">viral metagenome</name>
    <dbReference type="NCBI Taxonomy" id="1070528"/>
    <lineage>
        <taxon>unclassified sequences</taxon>
        <taxon>metagenomes</taxon>
        <taxon>organismal metagenomes</taxon>
    </lineage>
</organism>